<proteinExistence type="predicted"/>
<organism evidence="1 2">
    <name type="scientific">Methanobrevibacter olleyae</name>
    <dbReference type="NCBI Taxonomy" id="294671"/>
    <lineage>
        <taxon>Archaea</taxon>
        <taxon>Methanobacteriati</taxon>
        <taxon>Methanobacteriota</taxon>
        <taxon>Methanomada group</taxon>
        <taxon>Methanobacteria</taxon>
        <taxon>Methanobacteriales</taxon>
        <taxon>Methanobacteriaceae</taxon>
        <taxon>Methanobrevibacter</taxon>
    </lineage>
</organism>
<protein>
    <recommendedName>
        <fullName evidence="3">TPR repeat-containing protein</fullName>
    </recommendedName>
</protein>
<reference evidence="1" key="1">
    <citation type="submission" date="2019-04" db="EMBL/GenBank/DDBJ databases">
        <title>Evolution of Biomass-Degrading Anaerobic Consortia Revealed by Metagenomics.</title>
        <authorList>
            <person name="Peng X."/>
        </authorList>
    </citation>
    <scope>NUCLEOTIDE SEQUENCE</scope>
    <source>
        <strain evidence="1">SIG14</strain>
    </source>
</reference>
<dbReference type="AlphaFoldDB" id="A0A8T3VV95"/>
<comment type="caution">
    <text evidence="1">The sequence shown here is derived from an EMBL/GenBank/DDBJ whole genome shotgun (WGS) entry which is preliminary data.</text>
</comment>
<dbReference type="Proteomes" id="UP000732619">
    <property type="component" value="Unassembled WGS sequence"/>
</dbReference>
<evidence type="ECO:0008006" key="3">
    <source>
        <dbReference type="Google" id="ProtNLM"/>
    </source>
</evidence>
<name>A0A8T3VV95_METOL</name>
<dbReference type="SUPFAM" id="SSF48452">
    <property type="entry name" value="TPR-like"/>
    <property type="match status" value="1"/>
</dbReference>
<dbReference type="InterPro" id="IPR011990">
    <property type="entry name" value="TPR-like_helical_dom_sf"/>
</dbReference>
<dbReference type="EMBL" id="SUTG01000001">
    <property type="protein sequence ID" value="MBE6511549.1"/>
    <property type="molecule type" value="Genomic_DNA"/>
</dbReference>
<dbReference type="Gene3D" id="1.25.40.10">
    <property type="entry name" value="Tetratricopeptide repeat domain"/>
    <property type="match status" value="1"/>
</dbReference>
<evidence type="ECO:0000313" key="2">
    <source>
        <dbReference type="Proteomes" id="UP000732619"/>
    </source>
</evidence>
<sequence>MESEIKICPQCNRLYQEKQECPKCNIELESLELYAQKLDKCLEYRRGLHIDYIDPSYAEEHKKEGINNYFKAYTTLLRVDPLNREKYLYGLVKVYDIFDGGYDYLSKLDHRVVLKILDRLLEYDPDNEDYLFIKLRYLFHKEREYKEALEIANRLLEMDSENEDYIFFKEAALEGIGEEPDEEYFKLMF</sequence>
<gene>
    <name evidence="1" type="ORF">E7Z75_00150</name>
</gene>
<evidence type="ECO:0000313" key="1">
    <source>
        <dbReference type="EMBL" id="MBE6511549.1"/>
    </source>
</evidence>
<accession>A0A8T3VV95</accession>